<dbReference type="PROSITE" id="PS50048">
    <property type="entry name" value="ZN2_CY6_FUNGAL_2"/>
    <property type="match status" value="1"/>
</dbReference>
<dbReference type="PANTHER" id="PTHR37534:SF46">
    <property type="entry name" value="ZN(II)2CYS6 TRANSCRIPTION FACTOR (EUROFUNG)"/>
    <property type="match status" value="1"/>
</dbReference>
<keyword evidence="9" id="KW-1185">Reference proteome</keyword>
<protein>
    <recommendedName>
        <fullName evidence="7">Zn(2)-C6 fungal-type domain-containing protein</fullName>
    </recommendedName>
</protein>
<dbReference type="PROSITE" id="PS00463">
    <property type="entry name" value="ZN2_CY6_FUNGAL_1"/>
    <property type="match status" value="1"/>
</dbReference>
<keyword evidence="4" id="KW-0804">Transcription</keyword>
<evidence type="ECO:0000256" key="3">
    <source>
        <dbReference type="ARBA" id="ARBA00023125"/>
    </source>
</evidence>
<feature type="compositionally biased region" description="Low complexity" evidence="6">
    <location>
        <begin position="414"/>
        <end position="429"/>
    </location>
</feature>
<dbReference type="Gene3D" id="4.10.240.10">
    <property type="entry name" value="Zn(2)-C6 fungal-type DNA-binding domain"/>
    <property type="match status" value="1"/>
</dbReference>
<dbReference type="CDD" id="cd00067">
    <property type="entry name" value="GAL4"/>
    <property type="match status" value="1"/>
</dbReference>
<feature type="region of interest" description="Disordered" evidence="6">
    <location>
        <begin position="85"/>
        <end position="109"/>
    </location>
</feature>
<name>A0AA39D4H2_9EURO</name>
<dbReference type="GO" id="GO:0008270">
    <property type="term" value="F:zinc ion binding"/>
    <property type="evidence" value="ECO:0007669"/>
    <property type="project" value="InterPro"/>
</dbReference>
<evidence type="ECO:0000259" key="7">
    <source>
        <dbReference type="PROSITE" id="PS50048"/>
    </source>
</evidence>
<accession>A0AA39D4H2</accession>
<sequence length="579" mass="64851">MTYGLRQFKSPSSAKPWRHIIGAPEQVIPNIQALQGLFLSVDPSQGCVNCRAIRTKCDEAKPGCRRCADRGVACKGYAKPLRWVGEAQPKGGSTSTKKQRPTPVYRKQQAGNQTEYQVSYRRQTLRLVSTVHPLDALDRALFDHWMKMTLELVCLDPAASQDLGQMYYHLSTKEGSVTLRAMLTNSAAHLLSLGRIPDSTFALVQQKAFKALRCSLNNFTAESNMSINDRTSPNGHHMPLPSLDDDTIVGSLLLIGDEIIRPDDNYGVARVQYLLQGTHTLITERHKYFECQCPRIHPSRTDPIYKLDSPLFKSAADLLAWADIMSSVPCLRPPILDKRYWLEDAIQASQSRPHHDLGYCAQLLSLLGDCATAVHKLFTHNISEEDFIQLQKDLDLQLDAAMIHLPTPIATCADTPLDTDTQSSSPTDSNRSDSAEAHNICITAAICHGLATRIFLLRATDHNKDSSRVKALCDRLLESLSQIPTDHSVVTIMLWPLWVLGCESPIDDGADSLREFVTVFLRAIYTRQGMKNVEKCLVTLEEDIWSLEPSSPGQTREDRPRQSMWVWHCWNKGIKLLLA</sequence>
<organism evidence="8 9">
    <name type="scientific">Knufia peltigerae</name>
    <dbReference type="NCBI Taxonomy" id="1002370"/>
    <lineage>
        <taxon>Eukaryota</taxon>
        <taxon>Fungi</taxon>
        <taxon>Dikarya</taxon>
        <taxon>Ascomycota</taxon>
        <taxon>Pezizomycotina</taxon>
        <taxon>Eurotiomycetes</taxon>
        <taxon>Chaetothyriomycetidae</taxon>
        <taxon>Chaetothyriales</taxon>
        <taxon>Trichomeriaceae</taxon>
        <taxon>Knufia</taxon>
    </lineage>
</organism>
<dbReference type="GO" id="GO:0000981">
    <property type="term" value="F:DNA-binding transcription factor activity, RNA polymerase II-specific"/>
    <property type="evidence" value="ECO:0007669"/>
    <property type="project" value="InterPro"/>
</dbReference>
<evidence type="ECO:0000256" key="5">
    <source>
        <dbReference type="ARBA" id="ARBA00023242"/>
    </source>
</evidence>
<dbReference type="SUPFAM" id="SSF57701">
    <property type="entry name" value="Zn2/Cys6 DNA-binding domain"/>
    <property type="match status" value="1"/>
</dbReference>
<evidence type="ECO:0000313" key="9">
    <source>
        <dbReference type="Proteomes" id="UP001172681"/>
    </source>
</evidence>
<dbReference type="PANTHER" id="PTHR37534">
    <property type="entry name" value="TRANSCRIPTIONAL ACTIVATOR PROTEIN UGA3"/>
    <property type="match status" value="1"/>
</dbReference>
<dbReference type="InterPro" id="IPR036864">
    <property type="entry name" value="Zn2-C6_fun-type_DNA-bd_sf"/>
</dbReference>
<keyword evidence="5" id="KW-0539">Nucleus</keyword>
<gene>
    <name evidence="8" type="ORF">H2204_000037</name>
</gene>
<evidence type="ECO:0000256" key="1">
    <source>
        <dbReference type="ARBA" id="ARBA00004123"/>
    </source>
</evidence>
<comment type="caution">
    <text evidence="8">The sequence shown here is derived from an EMBL/GenBank/DDBJ whole genome shotgun (WGS) entry which is preliminary data.</text>
</comment>
<evidence type="ECO:0000313" key="8">
    <source>
        <dbReference type="EMBL" id="KAJ9647408.1"/>
    </source>
</evidence>
<keyword evidence="3" id="KW-0238">DNA-binding</keyword>
<feature type="region of interest" description="Disordered" evidence="6">
    <location>
        <begin position="414"/>
        <end position="433"/>
    </location>
</feature>
<dbReference type="Pfam" id="PF00172">
    <property type="entry name" value="Zn_clus"/>
    <property type="match status" value="1"/>
</dbReference>
<reference evidence="8" key="1">
    <citation type="submission" date="2022-10" db="EMBL/GenBank/DDBJ databases">
        <title>Culturing micro-colonial fungi from biological soil crusts in the Mojave desert and describing Neophaeococcomyces mojavensis, and introducing the new genera and species Taxawa tesnikishii.</title>
        <authorList>
            <person name="Kurbessoian T."/>
            <person name="Stajich J.E."/>
        </authorList>
    </citation>
    <scope>NUCLEOTIDE SEQUENCE</scope>
    <source>
        <strain evidence="8">TK_35</strain>
    </source>
</reference>
<feature type="domain" description="Zn(2)-C6 fungal-type" evidence="7">
    <location>
        <begin position="46"/>
        <end position="74"/>
    </location>
</feature>
<evidence type="ECO:0000256" key="2">
    <source>
        <dbReference type="ARBA" id="ARBA00023015"/>
    </source>
</evidence>
<dbReference type="InterPro" id="IPR001138">
    <property type="entry name" value="Zn2Cys6_DnaBD"/>
</dbReference>
<evidence type="ECO:0000256" key="4">
    <source>
        <dbReference type="ARBA" id="ARBA00023163"/>
    </source>
</evidence>
<dbReference type="AlphaFoldDB" id="A0AA39D4H2"/>
<dbReference type="GO" id="GO:0005634">
    <property type="term" value="C:nucleus"/>
    <property type="evidence" value="ECO:0007669"/>
    <property type="project" value="UniProtKB-SubCell"/>
</dbReference>
<dbReference type="Pfam" id="PF11951">
    <property type="entry name" value="Fungal_trans_2"/>
    <property type="match status" value="1"/>
</dbReference>
<dbReference type="Proteomes" id="UP001172681">
    <property type="component" value="Unassembled WGS sequence"/>
</dbReference>
<dbReference type="GO" id="GO:0003677">
    <property type="term" value="F:DNA binding"/>
    <property type="evidence" value="ECO:0007669"/>
    <property type="project" value="UniProtKB-KW"/>
</dbReference>
<keyword evidence="2" id="KW-0805">Transcription regulation</keyword>
<proteinExistence type="predicted"/>
<dbReference type="SMART" id="SM00066">
    <property type="entry name" value="GAL4"/>
    <property type="match status" value="1"/>
</dbReference>
<dbReference type="EMBL" id="JAPDRN010000001">
    <property type="protein sequence ID" value="KAJ9647408.1"/>
    <property type="molecule type" value="Genomic_DNA"/>
</dbReference>
<comment type="subcellular location">
    <subcellularLocation>
        <location evidence="1">Nucleus</location>
    </subcellularLocation>
</comment>
<evidence type="ECO:0000256" key="6">
    <source>
        <dbReference type="SAM" id="MobiDB-lite"/>
    </source>
</evidence>
<dbReference type="InterPro" id="IPR021858">
    <property type="entry name" value="Fun_TF"/>
</dbReference>